<dbReference type="Gene3D" id="2.20.100.10">
    <property type="entry name" value="Thrombospondin type-1 (TSP1) repeat"/>
    <property type="match status" value="1"/>
</dbReference>
<dbReference type="InParanoid" id="A0A1S3IEI5"/>
<dbReference type="InterPro" id="IPR000884">
    <property type="entry name" value="TSP1_rpt"/>
</dbReference>
<evidence type="ECO:0000313" key="5">
    <source>
        <dbReference type="RefSeq" id="XP_013396642.1"/>
    </source>
</evidence>
<dbReference type="KEGG" id="lak:106163560"/>
<keyword evidence="3" id="KW-0732">Signal</keyword>
<evidence type="ECO:0000256" key="3">
    <source>
        <dbReference type="SAM" id="SignalP"/>
    </source>
</evidence>
<dbReference type="PROSITE" id="PS50092">
    <property type="entry name" value="TSP1"/>
    <property type="match status" value="1"/>
</dbReference>
<evidence type="ECO:0000256" key="1">
    <source>
        <dbReference type="ARBA" id="ARBA00022737"/>
    </source>
</evidence>
<name>A0A1S3IEI5_LINAN</name>
<keyword evidence="4" id="KW-1185">Reference proteome</keyword>
<protein>
    <submittedName>
        <fullName evidence="5">Uncharacterized protein LOC106163560</fullName>
    </submittedName>
</protein>
<proteinExistence type="predicted"/>
<feature type="chain" id="PRO_5010313734" evidence="3">
    <location>
        <begin position="20"/>
        <end position="442"/>
    </location>
</feature>
<dbReference type="RefSeq" id="XP_013396642.1">
    <property type="nucleotide sequence ID" value="XM_013541188.1"/>
</dbReference>
<dbReference type="Proteomes" id="UP000085678">
    <property type="component" value="Unplaced"/>
</dbReference>
<organism evidence="4 5">
    <name type="scientific">Lingula anatina</name>
    <name type="common">Brachiopod</name>
    <name type="synonym">Lingula unguis</name>
    <dbReference type="NCBI Taxonomy" id="7574"/>
    <lineage>
        <taxon>Eukaryota</taxon>
        <taxon>Metazoa</taxon>
        <taxon>Spiralia</taxon>
        <taxon>Lophotrochozoa</taxon>
        <taxon>Brachiopoda</taxon>
        <taxon>Linguliformea</taxon>
        <taxon>Lingulata</taxon>
        <taxon>Lingulida</taxon>
        <taxon>Linguloidea</taxon>
        <taxon>Lingulidae</taxon>
        <taxon>Lingula</taxon>
    </lineage>
</organism>
<dbReference type="FunFam" id="2.20.100.10:FF:000007">
    <property type="entry name" value="Thrombospondin 1"/>
    <property type="match status" value="1"/>
</dbReference>
<reference evidence="5" key="1">
    <citation type="submission" date="2025-08" db="UniProtKB">
        <authorList>
            <consortium name="RefSeq"/>
        </authorList>
    </citation>
    <scope>IDENTIFICATION</scope>
    <source>
        <tissue evidence="5">Gonads</tissue>
    </source>
</reference>
<gene>
    <name evidence="5" type="primary">LOC106163560</name>
</gene>
<evidence type="ECO:0000313" key="4">
    <source>
        <dbReference type="Proteomes" id="UP000085678"/>
    </source>
</evidence>
<accession>A0A1S3IEI5</accession>
<dbReference type="AlphaFoldDB" id="A0A1S3IEI5"/>
<keyword evidence="2" id="KW-1015">Disulfide bond</keyword>
<dbReference type="GeneID" id="106163560"/>
<dbReference type="PANTHER" id="PTHR35559">
    <property type="entry name" value="CHITIN-BINDING TYPE-4 DOMAIN-CONTAINING PROTEIN"/>
    <property type="match status" value="1"/>
</dbReference>
<dbReference type="SUPFAM" id="SSF82895">
    <property type="entry name" value="TSP-1 type 1 repeat"/>
    <property type="match status" value="1"/>
</dbReference>
<dbReference type="Pfam" id="PF00090">
    <property type="entry name" value="TSP_1"/>
    <property type="match status" value="1"/>
</dbReference>
<sequence length="442" mass="48723">MSLLSNCIVLGWFLATVNSHSWLTCVDYLEENGHFYSHDLCRAYPRGAYPFYAPKDIPFGTDRGFNHQPTEAQACITERNDGANYNSDYPRAVYYPGQRVVIAHPTKNHVADTCTNPFIPDNGNWIYFYPTGETGTDPTLSTYRSDSYLLVDFGVAPTGQGAAITTYPKKGFQNAPKFCEPPGTDKALATYAFDFPEMPPGTYSFMWLWEFNQGSFYSGCWEAEVVATKADRDSIYQGRNQPTRDPDNIAGVRVEVDGYGPYKPPGATTLAPGETTPAPINGNWGDWSQWSACSVTCGGGERVRIRMCNNPAPENGGATCPGLDEERECNCEPTTCAVNSLSAEPELQIKFDSVWDTGMNVELILPNPKPDDFQVIVKFPCAAQAMIVWHAEEVGNSTDHAQYKYIFTQSGVDADKLDIGFTATFDACTVNPSDLLAYIVVP</sequence>
<dbReference type="SMART" id="SM00209">
    <property type="entry name" value="TSP1"/>
    <property type="match status" value="1"/>
</dbReference>
<feature type="signal peptide" evidence="3">
    <location>
        <begin position="1"/>
        <end position="19"/>
    </location>
</feature>
<dbReference type="OrthoDB" id="6273859at2759"/>
<dbReference type="InterPro" id="IPR036383">
    <property type="entry name" value="TSP1_rpt_sf"/>
</dbReference>
<keyword evidence="1" id="KW-0677">Repeat</keyword>
<dbReference type="PANTHER" id="PTHR35559:SF1">
    <property type="entry name" value="CHITIN-BINDING TYPE-4 DOMAIN-CONTAINING PROTEIN"/>
    <property type="match status" value="1"/>
</dbReference>
<evidence type="ECO:0000256" key="2">
    <source>
        <dbReference type="ARBA" id="ARBA00023157"/>
    </source>
</evidence>